<dbReference type="RefSeq" id="WP_344864152.1">
    <property type="nucleotide sequence ID" value="NZ_BAAAZN010000011.1"/>
</dbReference>
<dbReference type="Gene3D" id="1.10.260.40">
    <property type="entry name" value="lambda repressor-like DNA-binding domains"/>
    <property type="match status" value="1"/>
</dbReference>
<dbReference type="CDD" id="cd00093">
    <property type="entry name" value="HTH_XRE"/>
    <property type="match status" value="1"/>
</dbReference>
<dbReference type="EMBL" id="BAAAZN010000011">
    <property type="protein sequence ID" value="GAA3561423.1"/>
    <property type="molecule type" value="Genomic_DNA"/>
</dbReference>
<accession>A0ABP6X4L7</accession>
<proteinExistence type="predicted"/>
<dbReference type="InterPro" id="IPR001387">
    <property type="entry name" value="Cro/C1-type_HTH"/>
</dbReference>
<evidence type="ECO:0000313" key="2">
    <source>
        <dbReference type="EMBL" id="GAA3561423.1"/>
    </source>
</evidence>
<dbReference type="SMART" id="SM00530">
    <property type="entry name" value="HTH_XRE"/>
    <property type="match status" value="1"/>
</dbReference>
<comment type="caution">
    <text evidence="2">The sequence shown here is derived from an EMBL/GenBank/DDBJ whole genome shotgun (WGS) entry which is preliminary data.</text>
</comment>
<dbReference type="InterPro" id="IPR010982">
    <property type="entry name" value="Lambda_DNA-bd_dom_sf"/>
</dbReference>
<protein>
    <submittedName>
        <fullName evidence="2">Helix-turn-helix transcriptional regulator</fullName>
    </submittedName>
</protein>
<dbReference type="Pfam" id="PF01381">
    <property type="entry name" value="HTH_3"/>
    <property type="match status" value="1"/>
</dbReference>
<organism evidence="2 3">
    <name type="scientific">Amycolatopsis ultiminotia</name>
    <dbReference type="NCBI Taxonomy" id="543629"/>
    <lineage>
        <taxon>Bacteria</taxon>
        <taxon>Bacillati</taxon>
        <taxon>Actinomycetota</taxon>
        <taxon>Actinomycetes</taxon>
        <taxon>Pseudonocardiales</taxon>
        <taxon>Pseudonocardiaceae</taxon>
        <taxon>Amycolatopsis</taxon>
    </lineage>
</organism>
<evidence type="ECO:0000313" key="3">
    <source>
        <dbReference type="Proteomes" id="UP001500689"/>
    </source>
</evidence>
<reference evidence="3" key="1">
    <citation type="journal article" date="2019" name="Int. J. Syst. Evol. Microbiol.">
        <title>The Global Catalogue of Microorganisms (GCM) 10K type strain sequencing project: providing services to taxonomists for standard genome sequencing and annotation.</title>
        <authorList>
            <consortium name="The Broad Institute Genomics Platform"/>
            <consortium name="The Broad Institute Genome Sequencing Center for Infectious Disease"/>
            <person name="Wu L."/>
            <person name="Ma J."/>
        </authorList>
    </citation>
    <scope>NUCLEOTIDE SEQUENCE [LARGE SCALE GENOMIC DNA]</scope>
    <source>
        <strain evidence="3">JCM 16898</strain>
    </source>
</reference>
<dbReference type="PROSITE" id="PS50943">
    <property type="entry name" value="HTH_CROC1"/>
    <property type="match status" value="1"/>
</dbReference>
<evidence type="ECO:0000259" key="1">
    <source>
        <dbReference type="PROSITE" id="PS50943"/>
    </source>
</evidence>
<dbReference type="Proteomes" id="UP001500689">
    <property type="component" value="Unassembled WGS sequence"/>
</dbReference>
<sequence>MGTRRTGLIRARKAVGLTQEELAELLGAGVKSVRAWETGRSEPQPYRREHYATYLHITPAELEAHLRWGSTAGSPQPSAPTEPRIPTIPAVTSGILLPVIVDGRPVALPLDSTTVAASALGPLVSTVSSQRSERATAAVPIAEWDAMSPLSRRSLLKNGIPAAALSTLGLDNVEHITRAIENPRRYMDKSVTEYFRQNLDNYKSDDGERGPSKTFPMVVGLMDLIKRISPEVKSENQRDLLQIAAEGAEFAGWLCRDRREMGESLYWHDRAMEWAQAAGDFTMQGYILFKKAQSAYDERDPRQMLTLTKAVRNGPWALPQRLQAEAVQQEARADAMLGASAHQISRKLDLAWQLLDTAGSSESSLGSHFNATLLNMQTAICYAEAGEPRRSVELYERTLKETQLSRRDYGFFLSLMANSLALSGEPDQAAKIGMISAQRASETNSRRTKDELVRVVEVLRPWRNRPAVQQLREAVSA</sequence>
<keyword evidence="3" id="KW-1185">Reference proteome</keyword>
<gene>
    <name evidence="2" type="ORF">GCM10022222_51520</name>
</gene>
<dbReference type="SUPFAM" id="SSF47413">
    <property type="entry name" value="lambda repressor-like DNA-binding domains"/>
    <property type="match status" value="1"/>
</dbReference>
<feature type="domain" description="HTH cro/C1-type" evidence="1">
    <location>
        <begin position="8"/>
        <end position="62"/>
    </location>
</feature>
<name>A0ABP6X4L7_9PSEU</name>